<comment type="caution">
    <text evidence="2">The sequence shown here is derived from an EMBL/GenBank/DDBJ whole genome shotgun (WGS) entry which is preliminary data.</text>
</comment>
<feature type="coiled-coil region" evidence="1">
    <location>
        <begin position="8"/>
        <end position="49"/>
    </location>
</feature>
<accession>A0ABC8USE9</accession>
<keyword evidence="3" id="KW-1185">Reference proteome</keyword>
<reference evidence="2 3" key="1">
    <citation type="submission" date="2024-02" db="EMBL/GenBank/DDBJ databases">
        <authorList>
            <person name="Vignale AGUSTIN F."/>
            <person name="Sosa J E."/>
            <person name="Modenutti C."/>
        </authorList>
    </citation>
    <scope>NUCLEOTIDE SEQUENCE [LARGE SCALE GENOMIC DNA]</scope>
</reference>
<name>A0ABC8USE9_9AQUA</name>
<dbReference type="AlphaFoldDB" id="A0ABC8USE9"/>
<evidence type="ECO:0000313" key="2">
    <source>
        <dbReference type="EMBL" id="CAK9183929.1"/>
    </source>
</evidence>
<dbReference type="Proteomes" id="UP001642360">
    <property type="component" value="Unassembled WGS sequence"/>
</dbReference>
<dbReference type="EMBL" id="CAUOFW020008815">
    <property type="protein sequence ID" value="CAK9183929.1"/>
    <property type="molecule type" value="Genomic_DNA"/>
</dbReference>
<gene>
    <name evidence="2" type="ORF">ILEXP_LOCUS54227</name>
</gene>
<evidence type="ECO:0000313" key="3">
    <source>
        <dbReference type="Proteomes" id="UP001642360"/>
    </source>
</evidence>
<keyword evidence="1" id="KW-0175">Coiled coil</keyword>
<organism evidence="2 3">
    <name type="scientific">Ilex paraguariensis</name>
    <name type="common">yerba mate</name>
    <dbReference type="NCBI Taxonomy" id="185542"/>
    <lineage>
        <taxon>Eukaryota</taxon>
        <taxon>Viridiplantae</taxon>
        <taxon>Streptophyta</taxon>
        <taxon>Embryophyta</taxon>
        <taxon>Tracheophyta</taxon>
        <taxon>Spermatophyta</taxon>
        <taxon>Magnoliopsida</taxon>
        <taxon>eudicotyledons</taxon>
        <taxon>Gunneridae</taxon>
        <taxon>Pentapetalae</taxon>
        <taxon>asterids</taxon>
        <taxon>campanulids</taxon>
        <taxon>Aquifoliales</taxon>
        <taxon>Aquifoliaceae</taxon>
        <taxon>Ilex</taxon>
    </lineage>
</organism>
<protein>
    <submittedName>
        <fullName evidence="2">Uncharacterized protein</fullName>
    </submittedName>
</protein>
<evidence type="ECO:0000256" key="1">
    <source>
        <dbReference type="SAM" id="Coils"/>
    </source>
</evidence>
<sequence>MEQSKVSEAKVEKRMNKAELKVLEMESKLVEAEANCAAQTSKVKGVEAENVVRVSVAANEPIPISDGNSGESVMSLFRFPSPTLHIHLKDPIVPDTLDINPNLGEFREIEDMFMMAKVGLRGSMAVLAEGATKKVVPKMETFVTPMGMF</sequence>
<proteinExistence type="predicted"/>